<name>A6NY33_9FIRM</name>
<organism evidence="1 2">
    <name type="scientific">Pseudoflavonifractor capillosus ATCC 29799</name>
    <dbReference type="NCBI Taxonomy" id="411467"/>
    <lineage>
        <taxon>Bacteria</taxon>
        <taxon>Bacillati</taxon>
        <taxon>Bacillota</taxon>
        <taxon>Clostridia</taxon>
        <taxon>Eubacteriales</taxon>
        <taxon>Oscillospiraceae</taxon>
        <taxon>Pseudoflavonifractor</taxon>
    </lineage>
</organism>
<dbReference type="RefSeq" id="WP_006573640.1">
    <property type="nucleotide sequence ID" value="NZ_AAXG02000028.1"/>
</dbReference>
<dbReference type="AlphaFoldDB" id="A6NY33"/>
<reference evidence="1 2" key="1">
    <citation type="submission" date="2007-04" db="EMBL/GenBank/DDBJ databases">
        <authorList>
            <person name="Fulton L."/>
            <person name="Clifton S."/>
            <person name="Fulton B."/>
            <person name="Xu J."/>
            <person name="Minx P."/>
            <person name="Pepin K.H."/>
            <person name="Johnson M."/>
            <person name="Thiruvilangam P."/>
            <person name="Bhonagiri V."/>
            <person name="Nash W.E."/>
            <person name="Mardis E.R."/>
            <person name="Wilson R.K."/>
        </authorList>
    </citation>
    <scope>NUCLEOTIDE SEQUENCE [LARGE SCALE GENOMIC DNA]</scope>
    <source>
        <strain evidence="1 2">ATCC 29799</strain>
    </source>
</reference>
<accession>A6NY33</accession>
<reference evidence="1 2" key="2">
    <citation type="submission" date="2007-06" db="EMBL/GenBank/DDBJ databases">
        <title>Draft genome sequence of Pseudoflavonifractor capillosus ATCC 29799.</title>
        <authorList>
            <person name="Sudarsanam P."/>
            <person name="Ley R."/>
            <person name="Guruge J."/>
            <person name="Turnbaugh P.J."/>
            <person name="Mahowald M."/>
            <person name="Liep D."/>
            <person name="Gordon J."/>
        </authorList>
    </citation>
    <scope>NUCLEOTIDE SEQUENCE [LARGE SCALE GENOMIC DNA]</scope>
    <source>
        <strain evidence="1 2">ATCC 29799</strain>
    </source>
</reference>
<sequence length="44" mass="4857">MLDGILVYDEGLVAYTAFAYVVGFESEYGYVGIRPSNGGLVRMY</sequence>
<gene>
    <name evidence="1" type="ORF">BACCAP_03132</name>
</gene>
<keyword evidence="2" id="KW-1185">Reference proteome</keyword>
<dbReference type="Proteomes" id="UP000003639">
    <property type="component" value="Unassembled WGS sequence"/>
</dbReference>
<comment type="caution">
    <text evidence="1">The sequence shown here is derived from an EMBL/GenBank/DDBJ whole genome shotgun (WGS) entry which is preliminary data.</text>
</comment>
<dbReference type="EMBL" id="AAXG02000028">
    <property type="protein sequence ID" value="EDM99203.1"/>
    <property type="molecule type" value="Genomic_DNA"/>
</dbReference>
<proteinExistence type="predicted"/>
<dbReference type="STRING" id="411467.BACCAP_03132"/>
<protein>
    <submittedName>
        <fullName evidence="1">Uncharacterized protein</fullName>
    </submittedName>
</protein>
<evidence type="ECO:0000313" key="1">
    <source>
        <dbReference type="EMBL" id="EDM99203.1"/>
    </source>
</evidence>
<evidence type="ECO:0000313" key="2">
    <source>
        <dbReference type="Proteomes" id="UP000003639"/>
    </source>
</evidence>